<dbReference type="AlphaFoldDB" id="A0A1N6E6H9"/>
<reference evidence="3 4" key="1">
    <citation type="submission" date="2016-11" db="EMBL/GenBank/DDBJ databases">
        <authorList>
            <person name="Jaros S."/>
            <person name="Januszkiewicz K."/>
            <person name="Wedrychowicz H."/>
        </authorList>
    </citation>
    <scope>NUCLEOTIDE SEQUENCE [LARGE SCALE GENOMIC DNA]</scope>
    <source>
        <strain evidence="3 4">DSM 17737</strain>
    </source>
</reference>
<dbReference type="Pfam" id="PF00483">
    <property type="entry name" value="NTP_transferase"/>
    <property type="match status" value="1"/>
</dbReference>
<dbReference type="CDD" id="cd06426">
    <property type="entry name" value="NTP_transferase_like_2"/>
    <property type="match status" value="1"/>
</dbReference>
<dbReference type="RefSeq" id="WP_074200907.1">
    <property type="nucleotide sequence ID" value="NZ_FSRE01000001.1"/>
</dbReference>
<keyword evidence="1" id="KW-0129">CBS domain</keyword>
<evidence type="ECO:0000313" key="3">
    <source>
        <dbReference type="EMBL" id="SIN78601.1"/>
    </source>
</evidence>
<dbReference type="OrthoDB" id="9788272at2"/>
<dbReference type="PANTHER" id="PTHR22572">
    <property type="entry name" value="SUGAR-1-PHOSPHATE GUANYL TRANSFERASE"/>
    <property type="match status" value="1"/>
</dbReference>
<name>A0A1N6E6H9_9GAMM</name>
<dbReference type="SUPFAM" id="SSF53448">
    <property type="entry name" value="Nucleotide-diphospho-sugar transferases"/>
    <property type="match status" value="1"/>
</dbReference>
<dbReference type="InterPro" id="IPR005835">
    <property type="entry name" value="NTP_transferase_dom"/>
</dbReference>
<dbReference type="InterPro" id="IPR050486">
    <property type="entry name" value="Mannose-1P_guanyltransferase"/>
</dbReference>
<evidence type="ECO:0000256" key="1">
    <source>
        <dbReference type="PROSITE-ProRule" id="PRU00703"/>
    </source>
</evidence>
<dbReference type="Gene3D" id="3.10.580.10">
    <property type="entry name" value="CBS-domain"/>
    <property type="match status" value="1"/>
</dbReference>
<evidence type="ECO:0000313" key="4">
    <source>
        <dbReference type="Proteomes" id="UP000198461"/>
    </source>
</evidence>
<dbReference type="CDD" id="cd04607">
    <property type="entry name" value="CBS_pair_NTP_transferase_assoc"/>
    <property type="match status" value="1"/>
</dbReference>
<dbReference type="InterPro" id="IPR046342">
    <property type="entry name" value="CBS_dom_sf"/>
</dbReference>
<feature type="domain" description="CBS" evidence="2">
    <location>
        <begin position="69"/>
        <end position="125"/>
    </location>
</feature>
<dbReference type="Pfam" id="PF00571">
    <property type="entry name" value="CBS"/>
    <property type="match status" value="2"/>
</dbReference>
<evidence type="ECO:0000259" key="2">
    <source>
        <dbReference type="PROSITE" id="PS51371"/>
    </source>
</evidence>
<organism evidence="3 4">
    <name type="scientific">Sulfurivirga caldicuralii</name>
    <dbReference type="NCBI Taxonomy" id="364032"/>
    <lineage>
        <taxon>Bacteria</taxon>
        <taxon>Pseudomonadati</taxon>
        <taxon>Pseudomonadota</taxon>
        <taxon>Gammaproteobacteria</taxon>
        <taxon>Thiotrichales</taxon>
        <taxon>Piscirickettsiaceae</taxon>
        <taxon>Sulfurivirga</taxon>
    </lineage>
</organism>
<dbReference type="PROSITE" id="PS51371">
    <property type="entry name" value="CBS"/>
    <property type="match status" value="2"/>
</dbReference>
<keyword evidence="4" id="KW-1185">Reference proteome</keyword>
<dbReference type="InterPro" id="IPR029044">
    <property type="entry name" value="Nucleotide-diphossugar_trans"/>
</dbReference>
<dbReference type="STRING" id="364032.SAMN05443662_0622"/>
<proteinExistence type="predicted"/>
<accession>A0A1N6E6H9</accession>
<dbReference type="Gene3D" id="3.90.550.10">
    <property type="entry name" value="Spore Coat Polysaccharide Biosynthesis Protein SpsA, Chain A"/>
    <property type="match status" value="1"/>
</dbReference>
<dbReference type="Proteomes" id="UP000198461">
    <property type="component" value="Unassembled WGS sequence"/>
</dbReference>
<protein>
    <submittedName>
        <fullName evidence="3">CBS domain-containing protein</fullName>
    </submittedName>
</protein>
<dbReference type="SUPFAM" id="SSF54631">
    <property type="entry name" value="CBS-domain pair"/>
    <property type="match status" value="1"/>
</dbReference>
<gene>
    <name evidence="3" type="ORF">SAMN05443662_0622</name>
</gene>
<dbReference type="InterPro" id="IPR000644">
    <property type="entry name" value="CBS_dom"/>
</dbReference>
<dbReference type="EMBL" id="FSRE01000001">
    <property type="protein sequence ID" value="SIN78601.1"/>
    <property type="molecule type" value="Genomic_DNA"/>
</dbReference>
<feature type="domain" description="CBS" evidence="2">
    <location>
        <begin position="1"/>
        <end position="60"/>
    </location>
</feature>
<sequence>MSSKDWKKACMDEQTPLKRAIRIIDSAALQIGLVTDAAGRLKGVVTDGDIRRALLKPDTTWDMPIRAVMNPNPAVVKPAISPAQARARMQKRSLRHLPIVDDSGTLVGLHTWDETVTQRKDNWVVLMAGGFGTRLRPLTDETPKPLLPVGNKPILEHILESFIEAGFYKFFISVHYKAEMIKRHFGDGSEWGVQIQYLEESEPLGTAGCLNLLPEKPDKPLILMNGDLLTKVDFERLLEFHESEQAFATLCVREYTQQVPYGVIDADGSRLQQIVEKPVQRYFVNAGIYVMSPEFVRALPKGRSDVPDHLQSAAELQRNVTIFPIHEYWLDIGRMDDFQRAQDEYLRQFA</sequence>